<evidence type="ECO:0000313" key="1">
    <source>
        <dbReference type="EMBL" id="CUV03440.1"/>
    </source>
</evidence>
<dbReference type="EMBL" id="FAXA01000422">
    <property type="protein sequence ID" value="CUV03440.1"/>
    <property type="molecule type" value="Genomic_DNA"/>
</dbReference>
<sequence>MIPFAHIGVKKSSTSLACACDWVSHGTLLRRLTHVGRGRIIPPT</sequence>
<dbReference type="AlphaFoldDB" id="A0A160VF42"/>
<reference evidence="1" key="1">
    <citation type="submission" date="2015-10" db="EMBL/GenBank/DDBJ databases">
        <authorList>
            <person name="Gilbert D.G."/>
        </authorList>
    </citation>
    <scope>NUCLEOTIDE SEQUENCE</scope>
</reference>
<name>A0A160VF42_9ZZZZ</name>
<gene>
    <name evidence="1" type="ORF">MGWOODY_Clf199</name>
</gene>
<proteinExistence type="predicted"/>
<organism evidence="1">
    <name type="scientific">hydrothermal vent metagenome</name>
    <dbReference type="NCBI Taxonomy" id="652676"/>
    <lineage>
        <taxon>unclassified sequences</taxon>
        <taxon>metagenomes</taxon>
        <taxon>ecological metagenomes</taxon>
    </lineage>
</organism>
<accession>A0A160VF42</accession>
<protein>
    <submittedName>
        <fullName evidence="1">Uncharacterized protein</fullName>
    </submittedName>
</protein>